<keyword evidence="2 4" id="KW-0863">Zinc-finger</keyword>
<dbReference type="PROSITE" id="PS50865">
    <property type="entry name" value="ZF_MYND_2"/>
    <property type="match status" value="1"/>
</dbReference>
<dbReference type="Proteomes" id="UP000053989">
    <property type="component" value="Unassembled WGS sequence"/>
</dbReference>
<keyword evidence="1" id="KW-0479">Metal-binding</keyword>
<accession>A0A0C3CXV5</accession>
<reference evidence="7" key="2">
    <citation type="submission" date="2015-01" db="EMBL/GenBank/DDBJ databases">
        <title>Evolutionary Origins and Diversification of the Mycorrhizal Mutualists.</title>
        <authorList>
            <consortium name="DOE Joint Genome Institute"/>
            <consortium name="Mycorrhizal Genomics Consortium"/>
            <person name="Kohler A."/>
            <person name="Kuo A."/>
            <person name="Nagy L.G."/>
            <person name="Floudas D."/>
            <person name="Copeland A."/>
            <person name="Barry K.W."/>
            <person name="Cichocki N."/>
            <person name="Veneault-Fourrey C."/>
            <person name="LaButti K."/>
            <person name="Lindquist E.A."/>
            <person name="Lipzen A."/>
            <person name="Lundell T."/>
            <person name="Morin E."/>
            <person name="Murat C."/>
            <person name="Riley R."/>
            <person name="Ohm R."/>
            <person name="Sun H."/>
            <person name="Tunlid A."/>
            <person name="Henrissat B."/>
            <person name="Grigoriev I.V."/>
            <person name="Hibbett D.S."/>
            <person name="Martin F."/>
        </authorList>
    </citation>
    <scope>NUCLEOTIDE SEQUENCE [LARGE SCALE GENOMIC DNA]</scope>
    <source>
        <strain evidence="7">Foug A</strain>
    </source>
</reference>
<evidence type="ECO:0000259" key="5">
    <source>
        <dbReference type="PROSITE" id="PS50865"/>
    </source>
</evidence>
<protein>
    <recommendedName>
        <fullName evidence="5">MYND-type domain-containing protein</fullName>
    </recommendedName>
</protein>
<dbReference type="PROSITE" id="PS01360">
    <property type="entry name" value="ZF_MYND_1"/>
    <property type="match status" value="1"/>
</dbReference>
<keyword evidence="7" id="KW-1185">Reference proteome</keyword>
<feature type="domain" description="MYND-type" evidence="5">
    <location>
        <begin position="11"/>
        <end position="47"/>
    </location>
</feature>
<evidence type="ECO:0000313" key="6">
    <source>
        <dbReference type="EMBL" id="KIM53400.1"/>
    </source>
</evidence>
<reference evidence="6 7" key="1">
    <citation type="submission" date="2014-04" db="EMBL/GenBank/DDBJ databases">
        <authorList>
            <consortium name="DOE Joint Genome Institute"/>
            <person name="Kuo A."/>
            <person name="Kohler A."/>
            <person name="Nagy L.G."/>
            <person name="Floudas D."/>
            <person name="Copeland A."/>
            <person name="Barry K.W."/>
            <person name="Cichocki N."/>
            <person name="Veneault-Fourrey C."/>
            <person name="LaButti K."/>
            <person name="Lindquist E.A."/>
            <person name="Lipzen A."/>
            <person name="Lundell T."/>
            <person name="Morin E."/>
            <person name="Murat C."/>
            <person name="Sun H."/>
            <person name="Tunlid A."/>
            <person name="Henrissat B."/>
            <person name="Grigoriev I.V."/>
            <person name="Hibbett D.S."/>
            <person name="Martin F."/>
            <person name="Nordberg H.P."/>
            <person name="Cantor M.N."/>
            <person name="Hua S.X."/>
        </authorList>
    </citation>
    <scope>NUCLEOTIDE SEQUENCE [LARGE SCALE GENOMIC DNA]</scope>
    <source>
        <strain evidence="6 7">Foug A</strain>
    </source>
</reference>
<dbReference type="InterPro" id="IPR002893">
    <property type="entry name" value="Znf_MYND"/>
</dbReference>
<proteinExistence type="predicted"/>
<evidence type="ECO:0000256" key="2">
    <source>
        <dbReference type="ARBA" id="ARBA00022771"/>
    </source>
</evidence>
<dbReference type="OrthoDB" id="437457at2759"/>
<evidence type="ECO:0000256" key="3">
    <source>
        <dbReference type="ARBA" id="ARBA00022833"/>
    </source>
</evidence>
<dbReference type="SUPFAM" id="SSF144232">
    <property type="entry name" value="HIT/MYND zinc finger-like"/>
    <property type="match status" value="1"/>
</dbReference>
<dbReference type="Gene3D" id="6.10.140.2220">
    <property type="match status" value="1"/>
</dbReference>
<dbReference type="InParanoid" id="A0A0C3CXV5"/>
<dbReference type="STRING" id="1036808.A0A0C3CXV5"/>
<dbReference type="GO" id="GO:0008270">
    <property type="term" value="F:zinc ion binding"/>
    <property type="evidence" value="ECO:0007669"/>
    <property type="project" value="UniProtKB-KW"/>
</dbReference>
<dbReference type="EMBL" id="KN822181">
    <property type="protein sequence ID" value="KIM53400.1"/>
    <property type="molecule type" value="Genomic_DNA"/>
</dbReference>
<organism evidence="6 7">
    <name type="scientific">Scleroderma citrinum Foug A</name>
    <dbReference type="NCBI Taxonomy" id="1036808"/>
    <lineage>
        <taxon>Eukaryota</taxon>
        <taxon>Fungi</taxon>
        <taxon>Dikarya</taxon>
        <taxon>Basidiomycota</taxon>
        <taxon>Agaricomycotina</taxon>
        <taxon>Agaricomycetes</taxon>
        <taxon>Agaricomycetidae</taxon>
        <taxon>Boletales</taxon>
        <taxon>Sclerodermatineae</taxon>
        <taxon>Sclerodermataceae</taxon>
        <taxon>Scleroderma</taxon>
    </lineage>
</organism>
<dbReference type="Pfam" id="PF01753">
    <property type="entry name" value="zf-MYND"/>
    <property type="match status" value="1"/>
</dbReference>
<dbReference type="HOGENOM" id="CLU_086128_0_0_1"/>
<keyword evidence="3" id="KW-0862">Zinc</keyword>
<evidence type="ECO:0000256" key="1">
    <source>
        <dbReference type="ARBA" id="ARBA00022723"/>
    </source>
</evidence>
<evidence type="ECO:0000256" key="4">
    <source>
        <dbReference type="PROSITE-ProRule" id="PRU00134"/>
    </source>
</evidence>
<gene>
    <name evidence="6" type="ORF">SCLCIDRAFT_1222788</name>
</gene>
<evidence type="ECO:0000313" key="7">
    <source>
        <dbReference type="Proteomes" id="UP000053989"/>
    </source>
</evidence>
<dbReference type="AlphaFoldDB" id="A0A0C3CXV5"/>
<sequence length="200" mass="22677">MNSTPLLNRPCTLCRRSTSMWCGRCQNAWYCTQEHLRNDWPRHRRECITTAHTQSRNALTIPPPAEQQPDILIVSGILFAPNEDRPRIITVQCHLPQPSMGACPQPLIEFPDGQAECIVLTQGFNERHLRSPLQLWYSPTALSHGAPINQVIAFMTAGSEAKNWHGMVVVLKFSGSRRQSYSHANLNDVLDLVPYFLAYK</sequence>
<name>A0A0C3CXV5_9AGAM</name>